<dbReference type="Pfam" id="PF00001">
    <property type="entry name" value="7tm_1"/>
    <property type="match status" value="1"/>
</dbReference>
<dbReference type="Proteomes" id="UP000694888">
    <property type="component" value="Unplaced"/>
</dbReference>
<feature type="transmembrane region" description="Helical" evidence="6">
    <location>
        <begin position="79"/>
        <end position="100"/>
    </location>
</feature>
<organism evidence="8 9">
    <name type="scientific">Aplysia californica</name>
    <name type="common">California sea hare</name>
    <dbReference type="NCBI Taxonomy" id="6500"/>
    <lineage>
        <taxon>Eukaryota</taxon>
        <taxon>Metazoa</taxon>
        <taxon>Spiralia</taxon>
        <taxon>Lophotrochozoa</taxon>
        <taxon>Mollusca</taxon>
        <taxon>Gastropoda</taxon>
        <taxon>Heterobranchia</taxon>
        <taxon>Euthyneura</taxon>
        <taxon>Tectipleura</taxon>
        <taxon>Aplysiida</taxon>
        <taxon>Aplysioidea</taxon>
        <taxon>Aplysiidae</taxon>
        <taxon>Aplysia</taxon>
    </lineage>
</organism>
<feature type="region of interest" description="Disordered" evidence="5">
    <location>
        <begin position="263"/>
        <end position="290"/>
    </location>
</feature>
<keyword evidence="4 6" id="KW-0472">Membrane</keyword>
<dbReference type="GeneID" id="101850752"/>
<evidence type="ECO:0000256" key="5">
    <source>
        <dbReference type="SAM" id="MobiDB-lite"/>
    </source>
</evidence>
<evidence type="ECO:0000256" key="4">
    <source>
        <dbReference type="ARBA" id="ARBA00023136"/>
    </source>
</evidence>
<reference evidence="9" key="1">
    <citation type="submission" date="2025-08" db="UniProtKB">
        <authorList>
            <consortium name="RefSeq"/>
        </authorList>
    </citation>
    <scope>IDENTIFICATION</scope>
</reference>
<feature type="transmembrane region" description="Helical" evidence="6">
    <location>
        <begin position="341"/>
        <end position="359"/>
    </location>
</feature>
<sequence>MANTSSASNVWQFYSNLSDKIPDSDSERAVDPALQTFLAAVSWVSVYYTMFLIVVGCVCNPLSILVFSRPAFRDTTTSVYLRLLSVMDLAAILCGLTRHFQRSALDFDVRHGVVSCKINLWLVLIFVYSSCWTLVAVTAERVISIMWPHRVKAWCSKVTAVLIGALIILASAAVNSPVFPLYGHLEVFNPDTNDTMTRTCVVTQDREYTLKLWFWADAINFAFVPCTLLIIFNFFIIRGVIKSRQRVQKVSVKRKKVSTINTSTTSAETTSSKDDESTVGPQSKTGANKAMSKRETSITITLLAINITFIVCNFPVCAYQVGPHYQSKQGIGPHGDGIATLLLILMFTNNALNFLLYCITGSRFRREVKLVIKELVTCAWFRR</sequence>
<feature type="transmembrane region" description="Helical" evidence="6">
    <location>
        <begin position="120"/>
        <end position="139"/>
    </location>
</feature>
<dbReference type="InterPro" id="IPR000276">
    <property type="entry name" value="GPCR_Rhodpsn"/>
</dbReference>
<feature type="transmembrane region" description="Helical" evidence="6">
    <location>
        <begin position="212"/>
        <end position="236"/>
    </location>
</feature>
<dbReference type="InterPro" id="IPR052954">
    <property type="entry name" value="GPCR-Ligand_Int"/>
</dbReference>
<dbReference type="PRINTS" id="PR00237">
    <property type="entry name" value="GPCRRHODOPSN"/>
</dbReference>
<dbReference type="PROSITE" id="PS50262">
    <property type="entry name" value="G_PROTEIN_RECEP_F1_2"/>
    <property type="match status" value="1"/>
</dbReference>
<feature type="transmembrane region" description="Helical" evidence="6">
    <location>
        <begin position="298"/>
        <end position="321"/>
    </location>
</feature>
<feature type="domain" description="G-protein coupled receptors family 1 profile" evidence="7">
    <location>
        <begin position="59"/>
        <end position="357"/>
    </location>
</feature>
<evidence type="ECO:0000256" key="1">
    <source>
        <dbReference type="ARBA" id="ARBA00004370"/>
    </source>
</evidence>
<dbReference type="PANTHER" id="PTHR46641:SF25">
    <property type="entry name" value="CNMAMIDE RECEPTOR-RELATED"/>
    <property type="match status" value="1"/>
</dbReference>
<proteinExistence type="predicted"/>
<name>A0ABM0K4D1_APLCA</name>
<accession>A0ABM0K4D1</accession>
<dbReference type="SUPFAM" id="SSF81321">
    <property type="entry name" value="Family A G protein-coupled receptor-like"/>
    <property type="match status" value="1"/>
</dbReference>
<feature type="transmembrane region" description="Helical" evidence="6">
    <location>
        <begin position="160"/>
        <end position="182"/>
    </location>
</feature>
<evidence type="ECO:0000259" key="7">
    <source>
        <dbReference type="PROSITE" id="PS50262"/>
    </source>
</evidence>
<dbReference type="PANTHER" id="PTHR46641">
    <property type="entry name" value="FMRFAMIDE RECEPTOR-RELATED"/>
    <property type="match status" value="1"/>
</dbReference>
<gene>
    <name evidence="9" type="primary">LOC101850752</name>
</gene>
<feature type="transmembrane region" description="Helical" evidence="6">
    <location>
        <begin position="46"/>
        <end position="67"/>
    </location>
</feature>
<comment type="subcellular location">
    <subcellularLocation>
        <location evidence="1">Membrane</location>
    </subcellularLocation>
</comment>
<keyword evidence="2 6" id="KW-0812">Transmembrane</keyword>
<evidence type="ECO:0000256" key="2">
    <source>
        <dbReference type="ARBA" id="ARBA00022692"/>
    </source>
</evidence>
<dbReference type="Gene3D" id="1.20.1070.10">
    <property type="entry name" value="Rhodopsin 7-helix transmembrane proteins"/>
    <property type="match status" value="1"/>
</dbReference>
<evidence type="ECO:0000313" key="9">
    <source>
        <dbReference type="RefSeq" id="XP_005108464.1"/>
    </source>
</evidence>
<dbReference type="InterPro" id="IPR017452">
    <property type="entry name" value="GPCR_Rhodpsn_7TM"/>
</dbReference>
<evidence type="ECO:0000256" key="6">
    <source>
        <dbReference type="SAM" id="Phobius"/>
    </source>
</evidence>
<keyword evidence="3 6" id="KW-1133">Transmembrane helix</keyword>
<evidence type="ECO:0000313" key="8">
    <source>
        <dbReference type="Proteomes" id="UP000694888"/>
    </source>
</evidence>
<dbReference type="CDD" id="cd14978">
    <property type="entry name" value="7tmA_FMRFamide_R-like"/>
    <property type="match status" value="1"/>
</dbReference>
<protein>
    <submittedName>
        <fullName evidence="9">Uncharacterized protein LOC101850752</fullName>
    </submittedName>
</protein>
<evidence type="ECO:0000256" key="3">
    <source>
        <dbReference type="ARBA" id="ARBA00022989"/>
    </source>
</evidence>
<dbReference type="RefSeq" id="XP_005108464.1">
    <property type="nucleotide sequence ID" value="XM_005108407.2"/>
</dbReference>
<keyword evidence="8" id="KW-1185">Reference proteome</keyword>